<accession>A0A8T8KPN4</accession>
<evidence type="ECO:0000313" key="3">
    <source>
        <dbReference type="Proteomes" id="UP000682967"/>
    </source>
</evidence>
<name>A0A8T8KPN4_9EURY</name>
<organism evidence="2 3">
    <name type="scientific">Haloarcula marismortui ATCC 33800</name>
    <dbReference type="NCBI Taxonomy" id="662476"/>
    <lineage>
        <taxon>Archaea</taxon>
        <taxon>Methanobacteriati</taxon>
        <taxon>Methanobacteriota</taxon>
        <taxon>Stenosarchaea group</taxon>
        <taxon>Halobacteria</taxon>
        <taxon>Halobacteriales</taxon>
        <taxon>Haloarculaceae</taxon>
        <taxon>Haloarcula</taxon>
    </lineage>
</organism>
<proteinExistence type="predicted"/>
<dbReference type="AlphaFoldDB" id="A0A8T8KPN4"/>
<evidence type="ECO:0000256" key="1">
    <source>
        <dbReference type="SAM" id="MobiDB-lite"/>
    </source>
</evidence>
<dbReference type="RefSeq" id="WP_155120731.1">
    <property type="nucleotide sequence ID" value="NZ_AOLR01000036.1"/>
</dbReference>
<dbReference type="EMBL" id="CP073372">
    <property type="protein sequence ID" value="QUJ75015.1"/>
    <property type="molecule type" value="Genomic_DNA"/>
</dbReference>
<evidence type="ECO:0000313" key="2">
    <source>
        <dbReference type="EMBL" id="QUJ75015.1"/>
    </source>
</evidence>
<dbReference type="GeneID" id="64825784"/>
<gene>
    <name evidence="2" type="ORF">KDQ40_22470</name>
</gene>
<feature type="region of interest" description="Disordered" evidence="1">
    <location>
        <begin position="1"/>
        <end position="50"/>
    </location>
</feature>
<dbReference type="Proteomes" id="UP000682967">
    <property type="component" value="Plasmid pHsi139"/>
</dbReference>
<protein>
    <submittedName>
        <fullName evidence="2">Uncharacterized protein</fullName>
    </submittedName>
</protein>
<reference evidence="2" key="1">
    <citation type="submission" date="2021-04" db="EMBL/GenBank/DDBJ databases">
        <title>Complete Genome sequence and Methylome Analysis of the Haloarchaeon Haloarcula sinaiiensis.</title>
        <authorList>
            <person name="Fomenkov A."/>
            <person name="DasSarma P."/>
            <person name="DasSarma S."/>
            <person name="Roberts R.J."/>
        </authorList>
    </citation>
    <scope>NUCLEOTIDE SEQUENCE</scope>
    <source>
        <strain evidence="2">ATCC 33800</strain>
        <plasmid evidence="2">pHsi139</plasmid>
    </source>
</reference>
<dbReference type="OrthoDB" id="372497at2157"/>
<geneLocation type="plasmid" evidence="2 3">
    <name>pHsi139</name>
</geneLocation>
<feature type="compositionally biased region" description="Basic and acidic residues" evidence="1">
    <location>
        <begin position="16"/>
        <end position="36"/>
    </location>
</feature>
<dbReference type="KEGG" id="hsin:KDQ40_22470"/>
<sequence length="50" mass="5489">MSETPDSCPNEDCDADIVKTETVDVEADPRARDPRTEPVVTCAEGHQQVM</sequence>
<keyword evidence="2" id="KW-0614">Plasmid</keyword>